<dbReference type="Proteomes" id="UP000199614">
    <property type="component" value="Unassembled WGS sequence"/>
</dbReference>
<dbReference type="AlphaFoldDB" id="A0A1I5CBA3"/>
<protein>
    <submittedName>
        <fullName evidence="2">Winged helix DNA-binding domain-containing protein</fullName>
    </submittedName>
</protein>
<dbReference type="Pfam" id="PF06224">
    <property type="entry name" value="AlkZ-like"/>
    <property type="match status" value="1"/>
</dbReference>
<dbReference type="PANTHER" id="PTHR38479:SF2">
    <property type="entry name" value="WINGED HELIX DNA-BINDING DOMAIN-CONTAINING PROTEIN"/>
    <property type="match status" value="1"/>
</dbReference>
<evidence type="ECO:0000313" key="2">
    <source>
        <dbReference type="EMBL" id="SFN84269.1"/>
    </source>
</evidence>
<gene>
    <name evidence="2" type="ORF">SAMN05216207_1022100</name>
</gene>
<reference evidence="2 3" key="1">
    <citation type="submission" date="2016-10" db="EMBL/GenBank/DDBJ databases">
        <authorList>
            <person name="de Groot N.N."/>
        </authorList>
    </citation>
    <scope>NUCLEOTIDE SEQUENCE [LARGE SCALE GENOMIC DNA]</scope>
    <source>
        <strain evidence="2 3">CGMCC 4.1877</strain>
    </source>
</reference>
<evidence type="ECO:0000256" key="1">
    <source>
        <dbReference type="SAM" id="MobiDB-lite"/>
    </source>
</evidence>
<proteinExistence type="predicted"/>
<dbReference type="PANTHER" id="PTHR38479">
    <property type="entry name" value="LMO0824 PROTEIN"/>
    <property type="match status" value="1"/>
</dbReference>
<evidence type="ECO:0000313" key="3">
    <source>
        <dbReference type="Proteomes" id="UP000199614"/>
    </source>
</evidence>
<dbReference type="GO" id="GO:0003677">
    <property type="term" value="F:DNA binding"/>
    <property type="evidence" value="ECO:0007669"/>
    <property type="project" value="UniProtKB-KW"/>
</dbReference>
<sequence>MTPHVSDEQRRARLVARHRLAPHTRTDDVVTIADDVVALHSTDPVTVYLSATARMAEPDRTAVETALYTDRTLLRHHAMRRTLWVFGHRHAALAHHAATTGVAAVQRRALLSQLGGTGIADPEAWYAEASARVLDVLTGRGPTTAREVGAALPDLAGLTLTIQVGTQPAHTRVLLVLGFEGRVLRARPTGTWINGQYRWAAADDWVPGGIGAPPPASGAPGSGEPGSGEPGSGKPGSGEARAGGPEARGPGAGGAPGRARNGGADRGAAAGLARAYLRAFGPATRDDLKWWAGWTVATTRAALADVGAVEVTLDGTGTGFLLPDDLDPVPDPGPSVALLPGLDPATMGWKARDWYLDPEHARLLFDRNGNGGPAIWVDGRIAGTWVQRRDGGIATRLFTDVGPAARAGVEAAAERHRAVLGDARFSVRYPAPVQAELLAEP</sequence>
<dbReference type="STRING" id="260086.SAMN05216207_1022100"/>
<accession>A0A1I5CBA3</accession>
<feature type="compositionally biased region" description="Low complexity" evidence="1">
    <location>
        <begin position="237"/>
        <end position="249"/>
    </location>
</feature>
<name>A0A1I5CBA3_PSUAM</name>
<dbReference type="RefSeq" id="WP_177238605.1">
    <property type="nucleotide sequence ID" value="NZ_FOUY01000022.1"/>
</dbReference>
<organism evidence="2 3">
    <name type="scientific">Pseudonocardia ammonioxydans</name>
    <dbReference type="NCBI Taxonomy" id="260086"/>
    <lineage>
        <taxon>Bacteria</taxon>
        <taxon>Bacillati</taxon>
        <taxon>Actinomycetota</taxon>
        <taxon>Actinomycetes</taxon>
        <taxon>Pseudonocardiales</taxon>
        <taxon>Pseudonocardiaceae</taxon>
        <taxon>Pseudonocardia</taxon>
    </lineage>
</organism>
<keyword evidence="2" id="KW-0238">DNA-binding</keyword>
<keyword evidence="3" id="KW-1185">Reference proteome</keyword>
<feature type="compositionally biased region" description="Gly residues" evidence="1">
    <location>
        <begin position="220"/>
        <end position="236"/>
    </location>
</feature>
<dbReference type="EMBL" id="FOUY01000022">
    <property type="protein sequence ID" value="SFN84269.1"/>
    <property type="molecule type" value="Genomic_DNA"/>
</dbReference>
<feature type="region of interest" description="Disordered" evidence="1">
    <location>
        <begin position="208"/>
        <end position="265"/>
    </location>
</feature>
<dbReference type="InterPro" id="IPR009351">
    <property type="entry name" value="AlkZ-like"/>
</dbReference>